<dbReference type="Pfam" id="PF07228">
    <property type="entry name" value="SpoIIE"/>
    <property type="match status" value="1"/>
</dbReference>
<dbReference type="Pfam" id="PF13185">
    <property type="entry name" value="GAF_2"/>
    <property type="match status" value="1"/>
</dbReference>
<dbReference type="PANTHER" id="PTHR43156">
    <property type="entry name" value="STAGE II SPORULATION PROTEIN E-RELATED"/>
    <property type="match status" value="1"/>
</dbReference>
<dbReference type="SMART" id="SM00091">
    <property type="entry name" value="PAS"/>
    <property type="match status" value="2"/>
</dbReference>
<dbReference type="SUPFAM" id="SSF81606">
    <property type="entry name" value="PP2C-like"/>
    <property type="match status" value="1"/>
</dbReference>
<dbReference type="Gene3D" id="2.10.70.100">
    <property type="match status" value="1"/>
</dbReference>
<dbReference type="InterPro" id="IPR052016">
    <property type="entry name" value="Bact_Sigma-Reg"/>
</dbReference>
<dbReference type="SMART" id="SM00331">
    <property type="entry name" value="PP2C_SIG"/>
    <property type="match status" value="1"/>
</dbReference>
<dbReference type="NCBIfam" id="TIGR00229">
    <property type="entry name" value="sensory_box"/>
    <property type="match status" value="2"/>
</dbReference>
<dbReference type="InterPro" id="IPR001932">
    <property type="entry name" value="PPM-type_phosphatase-like_dom"/>
</dbReference>
<dbReference type="SUPFAM" id="SSF55781">
    <property type="entry name" value="GAF domain-like"/>
    <property type="match status" value="2"/>
</dbReference>
<dbReference type="Proteomes" id="UP000198960">
    <property type="component" value="Unassembled WGS sequence"/>
</dbReference>
<dbReference type="InterPro" id="IPR003018">
    <property type="entry name" value="GAF"/>
</dbReference>
<organism evidence="5 6">
    <name type="scientific">Trujillonella endophytica</name>
    <dbReference type="NCBI Taxonomy" id="673521"/>
    <lineage>
        <taxon>Bacteria</taxon>
        <taxon>Bacillati</taxon>
        <taxon>Actinomycetota</taxon>
        <taxon>Actinomycetes</taxon>
        <taxon>Geodermatophilales</taxon>
        <taxon>Geodermatophilaceae</taxon>
        <taxon>Trujillonella</taxon>
    </lineage>
</organism>
<feature type="region of interest" description="Disordered" evidence="2">
    <location>
        <begin position="841"/>
        <end position="873"/>
    </location>
</feature>
<keyword evidence="6" id="KW-1185">Reference proteome</keyword>
<evidence type="ECO:0000259" key="4">
    <source>
        <dbReference type="PROSITE" id="PS50113"/>
    </source>
</evidence>
<name>A0A1H8U917_9ACTN</name>
<dbReference type="CDD" id="cd00130">
    <property type="entry name" value="PAS"/>
    <property type="match status" value="2"/>
</dbReference>
<dbReference type="Pfam" id="PF08448">
    <property type="entry name" value="PAS_4"/>
    <property type="match status" value="1"/>
</dbReference>
<dbReference type="InterPro" id="IPR000014">
    <property type="entry name" value="PAS"/>
</dbReference>
<accession>A0A1H8U917</accession>
<dbReference type="AlphaFoldDB" id="A0A1H8U917"/>
<dbReference type="SMART" id="SM00065">
    <property type="entry name" value="GAF"/>
    <property type="match status" value="2"/>
</dbReference>
<evidence type="ECO:0000259" key="3">
    <source>
        <dbReference type="PROSITE" id="PS50112"/>
    </source>
</evidence>
<evidence type="ECO:0000256" key="2">
    <source>
        <dbReference type="SAM" id="MobiDB-lite"/>
    </source>
</evidence>
<feature type="domain" description="PAC" evidence="4">
    <location>
        <begin position="262"/>
        <end position="314"/>
    </location>
</feature>
<dbReference type="InterPro" id="IPR036457">
    <property type="entry name" value="PPM-type-like_dom_sf"/>
</dbReference>
<evidence type="ECO:0000256" key="1">
    <source>
        <dbReference type="ARBA" id="ARBA00022801"/>
    </source>
</evidence>
<dbReference type="InterPro" id="IPR013656">
    <property type="entry name" value="PAS_4"/>
</dbReference>
<dbReference type="PROSITE" id="PS50112">
    <property type="entry name" value="PAS"/>
    <property type="match status" value="2"/>
</dbReference>
<dbReference type="Gene3D" id="3.30.450.20">
    <property type="entry name" value="PAS domain"/>
    <property type="match status" value="2"/>
</dbReference>
<evidence type="ECO:0000313" key="6">
    <source>
        <dbReference type="Proteomes" id="UP000198960"/>
    </source>
</evidence>
<gene>
    <name evidence="5" type="ORF">SAMN05660991_02689</name>
</gene>
<dbReference type="Gene3D" id="3.60.40.10">
    <property type="entry name" value="PPM-type phosphatase domain"/>
    <property type="match status" value="1"/>
</dbReference>
<dbReference type="EMBL" id="FOEE01000008">
    <property type="protein sequence ID" value="SEO99671.1"/>
    <property type="molecule type" value="Genomic_DNA"/>
</dbReference>
<proteinExistence type="predicted"/>
<dbReference type="PROSITE" id="PS50113">
    <property type="entry name" value="PAC"/>
    <property type="match status" value="1"/>
</dbReference>
<dbReference type="Gene3D" id="3.30.450.40">
    <property type="match status" value="2"/>
</dbReference>
<dbReference type="GO" id="GO:0016791">
    <property type="term" value="F:phosphatase activity"/>
    <property type="evidence" value="ECO:0007669"/>
    <property type="project" value="TreeGrafter"/>
</dbReference>
<feature type="domain" description="PAS" evidence="3">
    <location>
        <begin position="214"/>
        <end position="259"/>
    </location>
</feature>
<reference evidence="6" key="1">
    <citation type="submission" date="2016-10" db="EMBL/GenBank/DDBJ databases">
        <authorList>
            <person name="Varghese N."/>
            <person name="Submissions S."/>
        </authorList>
    </citation>
    <scope>NUCLEOTIDE SEQUENCE [LARGE SCALE GENOMIC DNA]</scope>
    <source>
        <strain evidence="6">DSM 45413</strain>
    </source>
</reference>
<dbReference type="PANTHER" id="PTHR43156:SF2">
    <property type="entry name" value="STAGE II SPORULATION PROTEIN E"/>
    <property type="match status" value="1"/>
</dbReference>
<dbReference type="InterPro" id="IPR035965">
    <property type="entry name" value="PAS-like_dom_sf"/>
</dbReference>
<dbReference type="STRING" id="673521.SAMN05660991_02689"/>
<dbReference type="InterPro" id="IPR000700">
    <property type="entry name" value="PAS-assoc_C"/>
</dbReference>
<dbReference type="InterPro" id="IPR029016">
    <property type="entry name" value="GAF-like_dom_sf"/>
</dbReference>
<sequence>MHGTATPEPAADVRATARAAAALRSDVPRMRAATRLRPADAGIPGLDRIAGLAARLLGARSAQVSLIDDVLLVAGGAGDAAPAVGTEVPVEESFCGLVAAGRSPLVVPDAAADERVRDLQRVAGGEIDTYLGTPVTTSDGAAVGTLCVFDSAPHAWTEADAGVLAQLAASVTTELELAALVREYEQVRLGWRLAIEAGGVGAFDWDLRTGELNWDDRLTAIFGYSPDEFDGTVEAFNARVHPADLPRVSEALKHAIDGLGEFEAECRVVLPPGETRWVQARGRTLADADGTAVRLLGAAYDTTDFRTEDARVSRVLEAMPAGFYSLDRDWRFTYVNAEAERLLWHSRDELLGETFWDAFPAAVDSTFEEHCRSAVRTGRPAAFDAYYPPPLDGWFELRVWPSPEGLSVYFVEVTERRAVQARAERTAQRLALLTQVSAELAGTLDAQVATSHLPRLVVPALADWCIVSLVDDEGRIRDVGHWHADEAQRALVARYAEVRLDAMPATAPVGRALLSGEAVHARRREVLAVLPPGAARDALALLDPEGGVALPLRARGRTLGVLTLFFRRGWTPRQEDLATAQDVADRAGLALDNARLYRQQQQLAEGLQRSLLTEPPEPDHAEIAVRYLPAAEAARVGGDWYDAFLQPCGATMLVIGDVVGHDTAAAAAMGHLRGLLRGIATYSDAPPVEVLRGLDASMAVLGTDVLATAAVARLEQTDDELARGVTRLRWANAGHPPPLIVQPDGSVADVATWHGDLMLGVDAGAVRRESVVTLDRGTTVLLYTDGLVERRDSDLDAGILRLRATLTELAHLPLQQLLDEVLERLVDGRPEDDVALVAVRLHSQDRPRPPEAGPNRVPEAIPAEGAPGSTASG</sequence>
<dbReference type="InterPro" id="IPR013655">
    <property type="entry name" value="PAS_fold_3"/>
</dbReference>
<keyword evidence="1" id="KW-0378">Hydrolase</keyword>
<dbReference type="SUPFAM" id="SSF55785">
    <property type="entry name" value="PYP-like sensor domain (PAS domain)"/>
    <property type="match status" value="2"/>
</dbReference>
<dbReference type="Pfam" id="PF01590">
    <property type="entry name" value="GAF"/>
    <property type="match status" value="1"/>
</dbReference>
<evidence type="ECO:0000313" key="5">
    <source>
        <dbReference type="EMBL" id="SEO99671.1"/>
    </source>
</evidence>
<dbReference type="RefSeq" id="WP_342008934.1">
    <property type="nucleotide sequence ID" value="NZ_FOEE01000008.1"/>
</dbReference>
<dbReference type="Pfam" id="PF08447">
    <property type="entry name" value="PAS_3"/>
    <property type="match status" value="1"/>
</dbReference>
<feature type="domain" description="PAS" evidence="3">
    <location>
        <begin position="308"/>
        <end position="378"/>
    </location>
</feature>
<protein>
    <submittedName>
        <fullName evidence="5">PAS domain S-box-containing protein</fullName>
    </submittedName>
</protein>